<keyword evidence="3 6" id="KW-0812">Transmembrane</keyword>
<feature type="transmembrane region" description="Helical" evidence="6">
    <location>
        <begin position="175"/>
        <end position="196"/>
    </location>
</feature>
<keyword evidence="2" id="KW-1003">Cell membrane</keyword>
<proteinExistence type="predicted"/>
<comment type="subcellular location">
    <subcellularLocation>
        <location evidence="1">Cell membrane</location>
        <topology evidence="1">Multi-pass membrane protein</topology>
    </subcellularLocation>
</comment>
<feature type="transmembrane region" description="Helical" evidence="6">
    <location>
        <begin position="112"/>
        <end position="133"/>
    </location>
</feature>
<name>A0A929L4F0_9SPHI</name>
<feature type="transmembrane region" description="Helical" evidence="6">
    <location>
        <begin position="139"/>
        <end position="163"/>
    </location>
</feature>
<organism evidence="7 8">
    <name type="scientific">Mucilaginibacter myungsuensis</name>
    <dbReference type="NCBI Taxonomy" id="649104"/>
    <lineage>
        <taxon>Bacteria</taxon>
        <taxon>Pseudomonadati</taxon>
        <taxon>Bacteroidota</taxon>
        <taxon>Sphingobacteriia</taxon>
        <taxon>Sphingobacteriales</taxon>
        <taxon>Sphingobacteriaceae</taxon>
        <taxon>Mucilaginibacter</taxon>
    </lineage>
</organism>
<feature type="transmembrane region" description="Helical" evidence="6">
    <location>
        <begin position="73"/>
        <end position="92"/>
    </location>
</feature>
<accession>A0A929L4F0</accession>
<evidence type="ECO:0000256" key="5">
    <source>
        <dbReference type="ARBA" id="ARBA00023136"/>
    </source>
</evidence>
<dbReference type="AlphaFoldDB" id="A0A929L4F0"/>
<dbReference type="GO" id="GO:0005886">
    <property type="term" value="C:plasma membrane"/>
    <property type="evidence" value="ECO:0007669"/>
    <property type="project" value="UniProtKB-SubCell"/>
</dbReference>
<evidence type="ECO:0000256" key="6">
    <source>
        <dbReference type="SAM" id="Phobius"/>
    </source>
</evidence>
<dbReference type="EMBL" id="JADFFL010000010">
    <property type="protein sequence ID" value="MBE9664274.1"/>
    <property type="molecule type" value="Genomic_DNA"/>
</dbReference>
<evidence type="ECO:0000256" key="2">
    <source>
        <dbReference type="ARBA" id="ARBA00022475"/>
    </source>
</evidence>
<gene>
    <name evidence="7" type="ORF">IRJ16_20505</name>
</gene>
<evidence type="ECO:0000256" key="4">
    <source>
        <dbReference type="ARBA" id="ARBA00022989"/>
    </source>
</evidence>
<dbReference type="Proteomes" id="UP000622475">
    <property type="component" value="Unassembled WGS sequence"/>
</dbReference>
<evidence type="ECO:0000313" key="8">
    <source>
        <dbReference type="Proteomes" id="UP000622475"/>
    </source>
</evidence>
<keyword evidence="4 6" id="KW-1133">Transmembrane helix</keyword>
<comment type="caution">
    <text evidence="7">The sequence shown here is derived from an EMBL/GenBank/DDBJ whole genome shotgun (WGS) entry which is preliminary data.</text>
</comment>
<keyword evidence="8" id="KW-1185">Reference proteome</keyword>
<keyword evidence="5 6" id="KW-0472">Membrane</keyword>
<evidence type="ECO:0000313" key="7">
    <source>
        <dbReference type="EMBL" id="MBE9664274.1"/>
    </source>
</evidence>
<reference evidence="7" key="1">
    <citation type="submission" date="2020-10" db="EMBL/GenBank/DDBJ databases">
        <title>Mucilaginibacter mali sp. nov., isolated from rhizosphere soil of apple orchard.</title>
        <authorList>
            <person name="Lee J.-S."/>
            <person name="Kim H.S."/>
            <person name="Kim J.-S."/>
        </authorList>
    </citation>
    <scope>NUCLEOTIDE SEQUENCE</scope>
    <source>
        <strain evidence="7">KCTC 22746</strain>
    </source>
</reference>
<protein>
    <submittedName>
        <fullName evidence="7">LysE family transporter</fullName>
    </submittedName>
</protein>
<evidence type="ECO:0000256" key="1">
    <source>
        <dbReference type="ARBA" id="ARBA00004651"/>
    </source>
</evidence>
<sequence length="206" mass="22917">MIILAFFIGVVVNFIGYIPPGNINLTVVQITINRGMRQAMQFIIAFAIAELIFTFGVMQGAKWLSEQIHLDTIIDRVMIVLFGTLGTVTWLARNKPPKTKYSAKDSIQYGLLLGFINPMQIPFWGVAGTYLISHEWIPSGLVALTIFSAGSAAGAFICLFLYARFAKYIQSKFEISNRALNTGIAILFFAFAAYHVGKQVYLTFVK</sequence>
<evidence type="ECO:0000256" key="3">
    <source>
        <dbReference type="ARBA" id="ARBA00022692"/>
    </source>
</evidence>
<feature type="transmembrane region" description="Helical" evidence="6">
    <location>
        <begin position="6"/>
        <end position="27"/>
    </location>
</feature>
<dbReference type="GO" id="GO:0006865">
    <property type="term" value="P:amino acid transport"/>
    <property type="evidence" value="ECO:0007669"/>
    <property type="project" value="InterPro"/>
</dbReference>
<dbReference type="Pfam" id="PF01810">
    <property type="entry name" value="LysE"/>
    <property type="match status" value="1"/>
</dbReference>
<dbReference type="InterPro" id="IPR001123">
    <property type="entry name" value="LeuE-type"/>
</dbReference>
<feature type="transmembrane region" description="Helical" evidence="6">
    <location>
        <begin position="39"/>
        <end position="61"/>
    </location>
</feature>